<feature type="compositionally biased region" description="Basic and acidic residues" evidence="1">
    <location>
        <begin position="453"/>
        <end position="464"/>
    </location>
</feature>
<sequence>MKMSGDMFEGKDYPTQWALNPSAYQNMSNDQVDWAALAQQWIKMKETVVPPAPPPPSINPVCSANDGSGEAPMDMDTKDDDVPPAPPAPTISGSEAWTQWNQWGHWNASTSGTGNWEWSGVPPPGVTVDSDGKPIGLPAVPVIPPAPTISTTTDFNTPPPAPSLYSYNSVPPGQPYNQVSNYWSGEPPNAISPQPLPFMKGMRHASRGPHMRTMDSIRGRDDREKTPEEDTTTTIDAAKRRQLPAWIREGLEKMEKEKQKAMEKERLEILRKQELEARKQAEDEARAVLNPSKSKFDSDSEKETEQDFDANNARGQQSVEKSYDRTPDIIVRPRKSRFRDADSPESHTGPDESPTAPISTVPIAQKRSREEILQDVMLKVRRSLTEILLEVTNEEIGAVCREVWSRARAKGLSIYNDSNSESEEEQSEHTQIQNDDSDEELKETLRRRQQAFRKTEEEIEARLAEEEEEEEQRSEEQYSNKQQENHTGNTSCRESVDEKETVDNQREASETLSSGGQSPTAAVPQNVPATDGQQVAKPSSTVSGSADSESSSTESTSSLSESSRESAPKKHHEKVRKQQSQQREQQHQQRYNRRRKSKSRSKSRSGRRSTRLSRSSERGGGATAAPDRRPPTESGLRGRTPADGNHAHIPEKGDEVVGRAASRAERNAEDRAREHAAARGITDGQGPTFPGEANGGAVDPDRETEVESHGPNRAIVMVRSRHIDTGIEVRIRS</sequence>
<feature type="region of interest" description="Disordered" evidence="1">
    <location>
        <begin position="417"/>
        <end position="714"/>
    </location>
</feature>
<protein>
    <submittedName>
        <fullName evidence="2">Splicing factor, arginine/serine-rich 18</fullName>
    </submittedName>
</protein>
<keyword evidence="3" id="KW-1185">Reference proteome</keyword>
<evidence type="ECO:0000313" key="3">
    <source>
        <dbReference type="Proteomes" id="UP000075809"/>
    </source>
</evidence>
<feature type="compositionally biased region" description="Basic and acidic residues" evidence="1">
    <location>
        <begin position="645"/>
        <end position="677"/>
    </location>
</feature>
<feature type="compositionally biased region" description="Basic and acidic residues" evidence="1">
    <location>
        <begin position="338"/>
        <end position="350"/>
    </location>
</feature>
<dbReference type="PANTHER" id="PTHR31518">
    <property type="entry name" value="ARGININE/SERINE-RICH PROTEIN PNISR"/>
    <property type="match status" value="1"/>
</dbReference>
<reference evidence="2 3" key="1">
    <citation type="submission" date="2015-09" db="EMBL/GenBank/DDBJ databases">
        <title>Trachymyrmex zeteki WGS genome.</title>
        <authorList>
            <person name="Nygaard S."/>
            <person name="Hu H."/>
            <person name="Boomsma J."/>
            <person name="Zhang G."/>
        </authorList>
    </citation>
    <scope>NUCLEOTIDE SEQUENCE [LARGE SCALE GENOMIC DNA]</scope>
    <source>
        <strain evidence="2">Tzet28-1</strain>
        <tissue evidence="2">Whole body</tissue>
    </source>
</reference>
<evidence type="ECO:0000256" key="1">
    <source>
        <dbReference type="SAM" id="MobiDB-lite"/>
    </source>
</evidence>
<feature type="compositionally biased region" description="Low complexity" evidence="1">
    <location>
        <begin position="539"/>
        <end position="561"/>
    </location>
</feature>
<organism evidence="2 3">
    <name type="scientific">Mycetomoellerius zeteki</name>
    <dbReference type="NCBI Taxonomy" id="64791"/>
    <lineage>
        <taxon>Eukaryota</taxon>
        <taxon>Metazoa</taxon>
        <taxon>Ecdysozoa</taxon>
        <taxon>Arthropoda</taxon>
        <taxon>Hexapoda</taxon>
        <taxon>Insecta</taxon>
        <taxon>Pterygota</taxon>
        <taxon>Neoptera</taxon>
        <taxon>Endopterygota</taxon>
        <taxon>Hymenoptera</taxon>
        <taxon>Apocrita</taxon>
        <taxon>Aculeata</taxon>
        <taxon>Formicoidea</taxon>
        <taxon>Formicidae</taxon>
        <taxon>Myrmicinae</taxon>
        <taxon>Mycetomoellerius</taxon>
    </lineage>
</organism>
<name>A0A151WJ58_9HYME</name>
<feature type="region of interest" description="Disordered" evidence="1">
    <location>
        <begin position="203"/>
        <end position="241"/>
    </location>
</feature>
<feature type="compositionally biased region" description="Basic and acidic residues" evidence="1">
    <location>
        <begin position="277"/>
        <end position="286"/>
    </location>
</feature>
<accession>A0A151WJ58</accession>
<proteinExistence type="predicted"/>
<dbReference type="InterPro" id="IPR031937">
    <property type="entry name" value="PNISR"/>
</dbReference>
<dbReference type="Pfam" id="PF15996">
    <property type="entry name" value="PNISR"/>
    <property type="match status" value="1"/>
</dbReference>
<feature type="region of interest" description="Disordered" evidence="1">
    <location>
        <begin position="47"/>
        <end position="83"/>
    </location>
</feature>
<dbReference type="STRING" id="64791.A0A151WJ58"/>
<dbReference type="AlphaFoldDB" id="A0A151WJ58"/>
<feature type="compositionally biased region" description="Basic and acidic residues" evidence="1">
    <location>
        <begin position="212"/>
        <end position="228"/>
    </location>
</feature>
<feature type="compositionally biased region" description="Basic and acidic residues" evidence="1">
    <location>
        <begin position="494"/>
        <end position="509"/>
    </location>
</feature>
<dbReference type="EMBL" id="KQ983049">
    <property type="protein sequence ID" value="KYQ47847.1"/>
    <property type="molecule type" value="Genomic_DNA"/>
</dbReference>
<feature type="compositionally biased region" description="Polar residues" evidence="1">
    <location>
        <begin position="510"/>
        <end position="520"/>
    </location>
</feature>
<evidence type="ECO:0000313" key="2">
    <source>
        <dbReference type="EMBL" id="KYQ47847.1"/>
    </source>
</evidence>
<feature type="compositionally biased region" description="Basic and acidic residues" evidence="1">
    <location>
        <begin position="699"/>
        <end position="710"/>
    </location>
</feature>
<feature type="compositionally biased region" description="Basic residues" evidence="1">
    <location>
        <begin position="590"/>
        <end position="611"/>
    </location>
</feature>
<feature type="compositionally biased region" description="Basic and acidic residues" evidence="1">
    <location>
        <begin position="294"/>
        <end position="305"/>
    </location>
</feature>
<feature type="region of interest" description="Disordered" evidence="1">
    <location>
        <begin position="277"/>
        <end position="366"/>
    </location>
</feature>
<feature type="compositionally biased region" description="Polar residues" evidence="1">
    <location>
        <begin position="527"/>
        <end position="538"/>
    </location>
</feature>
<feature type="compositionally biased region" description="Polar residues" evidence="1">
    <location>
        <begin position="479"/>
        <end position="493"/>
    </location>
</feature>
<dbReference type="Proteomes" id="UP000075809">
    <property type="component" value="Unassembled WGS sequence"/>
</dbReference>
<gene>
    <name evidence="2" type="ORF">ALC60_13113</name>
</gene>